<evidence type="ECO:0000313" key="2">
    <source>
        <dbReference type="Proteomes" id="UP001501337"/>
    </source>
</evidence>
<reference evidence="2" key="1">
    <citation type="journal article" date="2019" name="Int. J. Syst. Evol. Microbiol.">
        <title>The Global Catalogue of Microorganisms (GCM) 10K type strain sequencing project: providing services to taxonomists for standard genome sequencing and annotation.</title>
        <authorList>
            <consortium name="The Broad Institute Genomics Platform"/>
            <consortium name="The Broad Institute Genome Sequencing Center for Infectious Disease"/>
            <person name="Wu L."/>
            <person name="Ma J."/>
        </authorList>
    </citation>
    <scope>NUCLEOTIDE SEQUENCE [LARGE SCALE GENOMIC DNA]</scope>
    <source>
        <strain evidence="2">JCM 17555</strain>
    </source>
</reference>
<evidence type="ECO:0000313" key="1">
    <source>
        <dbReference type="EMBL" id="GAA3968290.1"/>
    </source>
</evidence>
<protein>
    <submittedName>
        <fullName evidence="1">Uncharacterized protein</fullName>
    </submittedName>
</protein>
<keyword evidence="2" id="KW-1185">Reference proteome</keyword>
<name>A0ABP7PMT4_9GAMM</name>
<dbReference type="RefSeq" id="WP_344807323.1">
    <property type="nucleotide sequence ID" value="NZ_BAABBO010000011.1"/>
</dbReference>
<dbReference type="EMBL" id="BAABBO010000011">
    <property type="protein sequence ID" value="GAA3968290.1"/>
    <property type="molecule type" value="Genomic_DNA"/>
</dbReference>
<gene>
    <name evidence="1" type="ORF">GCM10022278_27580</name>
</gene>
<organism evidence="1 2">
    <name type="scientific">Allohahella marinimesophila</name>
    <dbReference type="NCBI Taxonomy" id="1054972"/>
    <lineage>
        <taxon>Bacteria</taxon>
        <taxon>Pseudomonadati</taxon>
        <taxon>Pseudomonadota</taxon>
        <taxon>Gammaproteobacteria</taxon>
        <taxon>Oceanospirillales</taxon>
        <taxon>Hahellaceae</taxon>
        <taxon>Allohahella</taxon>
    </lineage>
</organism>
<comment type="caution">
    <text evidence="1">The sequence shown here is derived from an EMBL/GenBank/DDBJ whole genome shotgun (WGS) entry which is preliminary data.</text>
</comment>
<sequence length="312" mass="33231">MTRSSKQRSAKSSASEQLLRKPAFWVASTVSLTAIAVAITVASFGELEQFELAATGEVVPVQQIGAGMAYASDWGTSAAAVTVQSPALPLAKMPTIEASADVNPEVDAFAAEHLIDENGDFGFVVTPQQEARYKAINTNASYPDLETRMIEMQARRDGKPFDAETVLAAIAAPAPWAVNDSAVAALELTAEEQHDGREFLSVDRMKIESLVPGDVVELPVAFEGGTMQMEVERVEVGTAGAVTWHGRITDFEEENQVSITQGAAITIGGITTPNGVYMVESRAEAGWIVPTGTLFKNTEEEDGILPPDNTNS</sequence>
<accession>A0ABP7PMT4</accession>
<proteinExistence type="predicted"/>
<dbReference type="Proteomes" id="UP001501337">
    <property type="component" value="Unassembled WGS sequence"/>
</dbReference>